<accession>A0ABV0C2P1</accession>
<evidence type="ECO:0000256" key="2">
    <source>
        <dbReference type="ARBA" id="ARBA00006275"/>
    </source>
</evidence>
<gene>
    <name evidence="8" type="ORF">ABE541_25305</name>
</gene>
<evidence type="ECO:0000259" key="6">
    <source>
        <dbReference type="Pfam" id="PF07980"/>
    </source>
</evidence>
<evidence type="ECO:0000256" key="4">
    <source>
        <dbReference type="ARBA" id="ARBA00023136"/>
    </source>
</evidence>
<dbReference type="EMBL" id="JBDJNQ010000021">
    <property type="protein sequence ID" value="MEN5380603.1"/>
    <property type="molecule type" value="Genomic_DNA"/>
</dbReference>
<dbReference type="Pfam" id="PF07980">
    <property type="entry name" value="SusD_RagB"/>
    <property type="match status" value="1"/>
</dbReference>
<comment type="subcellular location">
    <subcellularLocation>
        <location evidence="1">Cell outer membrane</location>
    </subcellularLocation>
</comment>
<keyword evidence="9" id="KW-1185">Reference proteome</keyword>
<sequence>MKNKYIHICALSSLVLMASCKDVLDVEPYDRISEEIIWSSKANAETFIFGSYGIMERYNSGPGQDVYTSNTLANDGTASNAFQIFREIISNTYNAGFDNWAQVRRCNMIIQKVAESAGISDEDKKALIAEGKFLRAMSYYDVARKIGRIVWIDKVLTEKDELLLPTTASPSESYNYIIKDLEEAIQDLPKTKIAGRTNKYTAAAFLTEVCLQALAYKNYPNAVTVSVNDPLLEKVIKNANLVINEGGYALETDYESMFNQNKSTSPEIIFAVYKKAINTIIQSTPMQLSMPNISIDKIKKFEGSPLFNKPVPFECWPEHFPAQNLADAYLTIDKADPTKALPWNETSQYKAAVNEGVNVMIPHSRNGFPFDKVPKAPDENVLVQGKIKAGSSETLWTLNNENRDARWQASILSDSSSFYGQIMTMTMRGNSGRWISINGGDWGATSSNMYWRKGMYTNVSPSFLNTVTTDYHYVSMRLGRVILNLAEAYLLKNDVVNATLNFNKTRVIHGQLPASTAGNIKDAWKDYKIERRVDLVGENDYYYSLLRWGRFGANANNGNPSGGTIQELTEPIRVMDISKDRKSFAIVTGPFNNAYNQRIFKPERRYLFPIPQSFIDNNPNFAPQNPNW</sequence>
<comment type="caution">
    <text evidence="8">The sequence shown here is derived from an EMBL/GenBank/DDBJ whole genome shotgun (WGS) entry which is preliminary data.</text>
</comment>
<comment type="similarity">
    <text evidence="2">Belongs to the SusD family.</text>
</comment>
<proteinExistence type="inferred from homology"/>
<evidence type="ECO:0000256" key="3">
    <source>
        <dbReference type="ARBA" id="ARBA00022729"/>
    </source>
</evidence>
<keyword evidence="4" id="KW-0472">Membrane</keyword>
<evidence type="ECO:0000256" key="1">
    <source>
        <dbReference type="ARBA" id="ARBA00004442"/>
    </source>
</evidence>
<feature type="domain" description="RagB/SusD" evidence="6">
    <location>
        <begin position="267"/>
        <end position="628"/>
    </location>
</feature>
<evidence type="ECO:0000256" key="5">
    <source>
        <dbReference type="ARBA" id="ARBA00023237"/>
    </source>
</evidence>
<organism evidence="8 9">
    <name type="scientific">Sphingobacterium kitahiroshimense</name>
    <dbReference type="NCBI Taxonomy" id="470446"/>
    <lineage>
        <taxon>Bacteria</taxon>
        <taxon>Pseudomonadati</taxon>
        <taxon>Bacteroidota</taxon>
        <taxon>Sphingobacteriia</taxon>
        <taxon>Sphingobacteriales</taxon>
        <taxon>Sphingobacteriaceae</taxon>
        <taxon>Sphingobacterium</taxon>
    </lineage>
</organism>
<reference evidence="8 9" key="1">
    <citation type="submission" date="2024-04" db="EMBL/GenBank/DDBJ databases">
        <title>WGS of bacteria from Torrens River.</title>
        <authorList>
            <person name="Wyrsch E.R."/>
            <person name="Drigo B."/>
        </authorList>
    </citation>
    <scope>NUCLEOTIDE SEQUENCE [LARGE SCALE GENOMIC DNA]</scope>
    <source>
        <strain evidence="8 9">TWI391</strain>
    </source>
</reference>
<dbReference type="InterPro" id="IPR033985">
    <property type="entry name" value="SusD-like_N"/>
</dbReference>
<dbReference type="Pfam" id="PF14322">
    <property type="entry name" value="SusD-like_3"/>
    <property type="match status" value="1"/>
</dbReference>
<dbReference type="Proteomes" id="UP001409291">
    <property type="component" value="Unassembled WGS sequence"/>
</dbReference>
<name>A0ABV0C2P1_9SPHI</name>
<keyword evidence="5" id="KW-0998">Cell outer membrane</keyword>
<feature type="domain" description="SusD-like N-terminal" evidence="7">
    <location>
        <begin position="67"/>
        <end position="211"/>
    </location>
</feature>
<evidence type="ECO:0000313" key="9">
    <source>
        <dbReference type="Proteomes" id="UP001409291"/>
    </source>
</evidence>
<dbReference type="SUPFAM" id="SSF48452">
    <property type="entry name" value="TPR-like"/>
    <property type="match status" value="1"/>
</dbReference>
<dbReference type="RefSeq" id="WP_346583482.1">
    <property type="nucleotide sequence ID" value="NZ_JBDJNQ010000021.1"/>
</dbReference>
<dbReference type="InterPro" id="IPR012944">
    <property type="entry name" value="SusD_RagB_dom"/>
</dbReference>
<keyword evidence="3" id="KW-0732">Signal</keyword>
<dbReference type="InterPro" id="IPR011990">
    <property type="entry name" value="TPR-like_helical_dom_sf"/>
</dbReference>
<evidence type="ECO:0000313" key="8">
    <source>
        <dbReference type="EMBL" id="MEN5380603.1"/>
    </source>
</evidence>
<protein>
    <submittedName>
        <fullName evidence="8">RagB/SusD family nutrient uptake outer membrane protein</fullName>
    </submittedName>
</protein>
<dbReference type="Gene3D" id="1.25.40.390">
    <property type="match status" value="1"/>
</dbReference>
<dbReference type="PROSITE" id="PS51257">
    <property type="entry name" value="PROKAR_LIPOPROTEIN"/>
    <property type="match status" value="1"/>
</dbReference>
<evidence type="ECO:0000259" key="7">
    <source>
        <dbReference type="Pfam" id="PF14322"/>
    </source>
</evidence>